<gene>
    <name evidence="2" type="ORF">BGZ65_012668</name>
</gene>
<keyword evidence="3" id="KW-1185">Reference proteome</keyword>
<evidence type="ECO:0000313" key="2">
    <source>
        <dbReference type="EMBL" id="KAF9917961.1"/>
    </source>
</evidence>
<organism evidence="2 3">
    <name type="scientific">Modicella reniformis</name>
    <dbReference type="NCBI Taxonomy" id="1440133"/>
    <lineage>
        <taxon>Eukaryota</taxon>
        <taxon>Fungi</taxon>
        <taxon>Fungi incertae sedis</taxon>
        <taxon>Mucoromycota</taxon>
        <taxon>Mortierellomycotina</taxon>
        <taxon>Mortierellomycetes</taxon>
        <taxon>Mortierellales</taxon>
        <taxon>Mortierellaceae</taxon>
        <taxon>Modicella</taxon>
    </lineage>
</organism>
<proteinExistence type="predicted"/>
<accession>A0A9P6IH58</accession>
<dbReference type="Proteomes" id="UP000749646">
    <property type="component" value="Unassembled WGS sequence"/>
</dbReference>
<evidence type="ECO:0000313" key="3">
    <source>
        <dbReference type="Proteomes" id="UP000749646"/>
    </source>
</evidence>
<feature type="non-terminal residue" evidence="2">
    <location>
        <position position="224"/>
    </location>
</feature>
<sequence>MTISPDESIVALAGDDTLTTYYANSGIEISTRKYSGHKIEYIVFHGQSNQLFVVIRRTMSLKLRSRLIDPFQLKSQVKVGQVPIPIIGKTIFASFRKGKARNKGVVFEADGSIIRCYVSHVPVDINVTESKDNLVSSSYTSHPPHDKEQQESVQEGFKDEHKEEGDEKPKRYTLRTDSDKKPFPNGDGLKYWVARVNVLEESEKYKKVIFSFVPEPWMRVSTKD</sequence>
<evidence type="ECO:0000256" key="1">
    <source>
        <dbReference type="SAM" id="MobiDB-lite"/>
    </source>
</evidence>
<dbReference type="AlphaFoldDB" id="A0A9P6IH58"/>
<reference evidence="2" key="1">
    <citation type="journal article" date="2020" name="Fungal Divers.">
        <title>Resolving the Mortierellaceae phylogeny through synthesis of multi-gene phylogenetics and phylogenomics.</title>
        <authorList>
            <person name="Vandepol N."/>
            <person name="Liber J."/>
            <person name="Desiro A."/>
            <person name="Na H."/>
            <person name="Kennedy M."/>
            <person name="Barry K."/>
            <person name="Grigoriev I.V."/>
            <person name="Miller A.N."/>
            <person name="O'Donnell K."/>
            <person name="Stajich J.E."/>
            <person name="Bonito G."/>
        </authorList>
    </citation>
    <scope>NUCLEOTIDE SEQUENCE</scope>
    <source>
        <strain evidence="2">MES-2147</strain>
    </source>
</reference>
<name>A0A9P6IH58_9FUNG</name>
<feature type="compositionally biased region" description="Basic and acidic residues" evidence="1">
    <location>
        <begin position="143"/>
        <end position="182"/>
    </location>
</feature>
<comment type="caution">
    <text evidence="2">The sequence shown here is derived from an EMBL/GenBank/DDBJ whole genome shotgun (WGS) entry which is preliminary data.</text>
</comment>
<protein>
    <submittedName>
        <fullName evidence="2">Uncharacterized protein</fullName>
    </submittedName>
</protein>
<feature type="region of interest" description="Disordered" evidence="1">
    <location>
        <begin position="134"/>
        <end position="185"/>
    </location>
</feature>
<dbReference type="EMBL" id="JAAAHW010011711">
    <property type="protein sequence ID" value="KAF9917961.1"/>
    <property type="molecule type" value="Genomic_DNA"/>
</dbReference>